<dbReference type="Pfam" id="PF07589">
    <property type="entry name" value="PEP-CTERM"/>
    <property type="match status" value="1"/>
</dbReference>
<protein>
    <submittedName>
        <fullName evidence="3">PEP-CTERM sorting domain-containing protein</fullName>
    </submittedName>
</protein>
<dbReference type="NCBIfam" id="TIGR02595">
    <property type="entry name" value="PEP_CTERM"/>
    <property type="match status" value="1"/>
</dbReference>
<evidence type="ECO:0000313" key="3">
    <source>
        <dbReference type="EMBL" id="QOY90021.1"/>
    </source>
</evidence>
<evidence type="ECO:0000313" key="4">
    <source>
        <dbReference type="Proteomes" id="UP000593892"/>
    </source>
</evidence>
<keyword evidence="4" id="KW-1185">Reference proteome</keyword>
<keyword evidence="1" id="KW-0732">Signal</keyword>
<evidence type="ECO:0000256" key="1">
    <source>
        <dbReference type="SAM" id="SignalP"/>
    </source>
</evidence>
<gene>
    <name evidence="3" type="ORF">IRI77_08725</name>
</gene>
<evidence type="ECO:0000259" key="2">
    <source>
        <dbReference type="Pfam" id="PF07589"/>
    </source>
</evidence>
<feature type="chain" id="PRO_5032981614" evidence="1">
    <location>
        <begin position="31"/>
        <end position="227"/>
    </location>
</feature>
<dbReference type="Proteomes" id="UP000593892">
    <property type="component" value="Chromosome"/>
</dbReference>
<accession>A0A7S7SMZ9</accession>
<reference evidence="3 4" key="1">
    <citation type="submission" date="2020-10" db="EMBL/GenBank/DDBJ databases">
        <title>Complete genome sequence of Paludibaculum fermentans P105T, a facultatively anaerobic acidobacterium capable of dissimilatory Fe(III) reduction.</title>
        <authorList>
            <person name="Dedysh S.N."/>
            <person name="Beletsky A.V."/>
            <person name="Kulichevskaya I.S."/>
            <person name="Mardanov A.V."/>
            <person name="Ravin N.V."/>
        </authorList>
    </citation>
    <scope>NUCLEOTIDE SEQUENCE [LARGE SCALE GENOMIC DNA]</scope>
    <source>
        <strain evidence="3 4">P105</strain>
    </source>
</reference>
<organism evidence="3 4">
    <name type="scientific">Paludibaculum fermentans</name>
    <dbReference type="NCBI Taxonomy" id="1473598"/>
    <lineage>
        <taxon>Bacteria</taxon>
        <taxon>Pseudomonadati</taxon>
        <taxon>Acidobacteriota</taxon>
        <taxon>Terriglobia</taxon>
        <taxon>Bryobacterales</taxon>
        <taxon>Bryobacteraceae</taxon>
        <taxon>Paludibaculum</taxon>
    </lineage>
</organism>
<sequence>MKFSLARLCSQHLLLAVCLLLVVAAVPSHAATVVLYPFSANFSASVVGSGVTENLDTSHILSGTSVGNDGFGVVLEAYPNSGSTSAGLALINNSFFAVTLGLTPVTLGQLHVAYEVGKGGSSDPRGYFVRSSLDGYTSDLINQVLPGGSAAAPALQSFDLDASAENAITFRFYLYTPNPGGNSVDFRNLLVTTSSTLPSGNPVPEPTTWALSGLGLAAVAAWRRRRA</sequence>
<feature type="domain" description="Ice-binding protein C-terminal" evidence="2">
    <location>
        <begin position="202"/>
        <end position="225"/>
    </location>
</feature>
<proteinExistence type="predicted"/>
<dbReference type="EMBL" id="CP063849">
    <property type="protein sequence ID" value="QOY90021.1"/>
    <property type="molecule type" value="Genomic_DNA"/>
</dbReference>
<dbReference type="AlphaFoldDB" id="A0A7S7SMZ9"/>
<dbReference type="InterPro" id="IPR013424">
    <property type="entry name" value="Ice-binding_C"/>
</dbReference>
<dbReference type="RefSeq" id="WP_194451684.1">
    <property type="nucleotide sequence ID" value="NZ_CP063849.1"/>
</dbReference>
<feature type="signal peptide" evidence="1">
    <location>
        <begin position="1"/>
        <end position="30"/>
    </location>
</feature>
<name>A0A7S7SMZ9_PALFE</name>
<dbReference type="KEGG" id="pfer:IRI77_08725"/>